<dbReference type="EMBL" id="CM042014">
    <property type="protein sequence ID" value="KAI3722392.1"/>
    <property type="molecule type" value="Genomic_DNA"/>
</dbReference>
<comment type="caution">
    <text evidence="1">The sequence shown here is derived from an EMBL/GenBank/DDBJ whole genome shotgun (WGS) entry which is preliminary data.</text>
</comment>
<organism evidence="1 2">
    <name type="scientific">Cichorium intybus</name>
    <name type="common">Chicory</name>
    <dbReference type="NCBI Taxonomy" id="13427"/>
    <lineage>
        <taxon>Eukaryota</taxon>
        <taxon>Viridiplantae</taxon>
        <taxon>Streptophyta</taxon>
        <taxon>Embryophyta</taxon>
        <taxon>Tracheophyta</taxon>
        <taxon>Spermatophyta</taxon>
        <taxon>Magnoliopsida</taxon>
        <taxon>eudicotyledons</taxon>
        <taxon>Gunneridae</taxon>
        <taxon>Pentapetalae</taxon>
        <taxon>asterids</taxon>
        <taxon>campanulids</taxon>
        <taxon>Asterales</taxon>
        <taxon>Asteraceae</taxon>
        <taxon>Cichorioideae</taxon>
        <taxon>Cichorieae</taxon>
        <taxon>Cichoriinae</taxon>
        <taxon>Cichorium</taxon>
    </lineage>
</organism>
<evidence type="ECO:0000313" key="2">
    <source>
        <dbReference type="Proteomes" id="UP001055811"/>
    </source>
</evidence>
<dbReference type="Proteomes" id="UP001055811">
    <property type="component" value="Linkage Group LG06"/>
</dbReference>
<proteinExistence type="predicted"/>
<name>A0ACB9BK73_CICIN</name>
<gene>
    <name evidence="1" type="ORF">L2E82_33430</name>
</gene>
<sequence length="76" mass="8293">MTLHVTDTCFNCIVIRLGLVAWQLRLFLTATFLVDSFLHCCGPLQNTYTEKRVEGSSSLSTKLEVLCGSGASPAKV</sequence>
<keyword evidence="2" id="KW-1185">Reference proteome</keyword>
<evidence type="ECO:0000313" key="1">
    <source>
        <dbReference type="EMBL" id="KAI3722392.1"/>
    </source>
</evidence>
<protein>
    <submittedName>
        <fullName evidence="1">Uncharacterized protein</fullName>
    </submittedName>
</protein>
<reference evidence="1 2" key="2">
    <citation type="journal article" date="2022" name="Mol. Ecol. Resour.">
        <title>The genomes of chicory, endive, great burdock and yacon provide insights into Asteraceae paleo-polyploidization history and plant inulin production.</title>
        <authorList>
            <person name="Fan W."/>
            <person name="Wang S."/>
            <person name="Wang H."/>
            <person name="Wang A."/>
            <person name="Jiang F."/>
            <person name="Liu H."/>
            <person name="Zhao H."/>
            <person name="Xu D."/>
            <person name="Zhang Y."/>
        </authorList>
    </citation>
    <scope>NUCLEOTIDE SEQUENCE [LARGE SCALE GENOMIC DNA]</scope>
    <source>
        <strain evidence="2">cv. Punajuju</strain>
        <tissue evidence="1">Leaves</tissue>
    </source>
</reference>
<accession>A0ACB9BK73</accession>
<reference evidence="2" key="1">
    <citation type="journal article" date="2022" name="Mol. Ecol. Resour.">
        <title>The genomes of chicory, endive, great burdock and yacon provide insights into Asteraceae palaeo-polyploidization history and plant inulin production.</title>
        <authorList>
            <person name="Fan W."/>
            <person name="Wang S."/>
            <person name="Wang H."/>
            <person name="Wang A."/>
            <person name="Jiang F."/>
            <person name="Liu H."/>
            <person name="Zhao H."/>
            <person name="Xu D."/>
            <person name="Zhang Y."/>
        </authorList>
    </citation>
    <scope>NUCLEOTIDE SEQUENCE [LARGE SCALE GENOMIC DNA]</scope>
    <source>
        <strain evidence="2">cv. Punajuju</strain>
    </source>
</reference>